<sequence length="134" mass="13429">MRNLFRAGAIALALFCAATLGGCVTLQEFGTGVSEFFGVATGDVVSAKAALVAVNAFDAAEVAGTTYLELPLTGSVHRDATVSATVVKDLTAGIAARKQIEADIVSGDTVVPISLFQTLSAVTPAIQAAVGGSN</sequence>
<dbReference type="EMBL" id="QUMO01000006">
    <property type="protein sequence ID" value="REF83233.1"/>
    <property type="molecule type" value="Genomic_DNA"/>
</dbReference>
<protein>
    <submittedName>
        <fullName evidence="2">Uncharacterized protein</fullName>
    </submittedName>
</protein>
<dbReference type="RefSeq" id="WP_115837747.1">
    <property type="nucleotide sequence ID" value="NZ_CP025086.1"/>
</dbReference>
<proteinExistence type="predicted"/>
<evidence type="ECO:0000313" key="2">
    <source>
        <dbReference type="EMBL" id="REF83233.1"/>
    </source>
</evidence>
<evidence type="ECO:0000313" key="3">
    <source>
        <dbReference type="Proteomes" id="UP000256900"/>
    </source>
</evidence>
<organism evidence="2 3">
    <name type="scientific">Methylovirgula ligni</name>
    <dbReference type="NCBI Taxonomy" id="569860"/>
    <lineage>
        <taxon>Bacteria</taxon>
        <taxon>Pseudomonadati</taxon>
        <taxon>Pseudomonadota</taxon>
        <taxon>Alphaproteobacteria</taxon>
        <taxon>Hyphomicrobiales</taxon>
        <taxon>Beijerinckiaceae</taxon>
        <taxon>Methylovirgula</taxon>
    </lineage>
</organism>
<gene>
    <name evidence="2" type="ORF">DES32_3149</name>
</gene>
<accession>A0A3D9YP15</accession>
<evidence type="ECO:0000256" key="1">
    <source>
        <dbReference type="SAM" id="SignalP"/>
    </source>
</evidence>
<dbReference type="Proteomes" id="UP000256900">
    <property type="component" value="Unassembled WGS sequence"/>
</dbReference>
<dbReference type="AlphaFoldDB" id="A0A3D9YP15"/>
<keyword evidence="1" id="KW-0732">Signal</keyword>
<reference evidence="2 3" key="1">
    <citation type="submission" date="2018-08" db="EMBL/GenBank/DDBJ databases">
        <title>Genomic Encyclopedia of Type Strains, Phase IV (KMG-IV): sequencing the most valuable type-strain genomes for metagenomic binning, comparative biology and taxonomic classification.</title>
        <authorList>
            <person name="Goeker M."/>
        </authorList>
    </citation>
    <scope>NUCLEOTIDE SEQUENCE [LARGE SCALE GENOMIC DNA]</scope>
    <source>
        <strain evidence="2 3">BW863</strain>
    </source>
</reference>
<comment type="caution">
    <text evidence="2">The sequence shown here is derived from an EMBL/GenBank/DDBJ whole genome shotgun (WGS) entry which is preliminary data.</text>
</comment>
<keyword evidence="3" id="KW-1185">Reference proteome</keyword>
<name>A0A3D9YP15_9HYPH</name>
<feature type="signal peptide" evidence="1">
    <location>
        <begin position="1"/>
        <end position="21"/>
    </location>
</feature>
<feature type="chain" id="PRO_5017807400" evidence="1">
    <location>
        <begin position="22"/>
        <end position="134"/>
    </location>
</feature>
<dbReference type="PROSITE" id="PS51257">
    <property type="entry name" value="PROKAR_LIPOPROTEIN"/>
    <property type="match status" value="1"/>
</dbReference>